<sequence>MHPSASNGRDRAQFRGAKTQRCGGLDKARAKHKDGSGEGDGGGAAECVALGDAVHRASPSVVYAVLDLGTLELEDGIVPVD</sequence>
<dbReference type="AlphaFoldDB" id="A0ABC8RM84"/>
<comment type="caution">
    <text evidence="2">The sequence shown here is derived from an EMBL/GenBank/DDBJ whole genome shotgun (WGS) entry which is preliminary data.</text>
</comment>
<protein>
    <submittedName>
        <fullName evidence="2">Uncharacterized protein</fullName>
    </submittedName>
</protein>
<gene>
    <name evidence="2" type="ORF">ILEXP_LOCUS13940</name>
</gene>
<feature type="region of interest" description="Disordered" evidence="1">
    <location>
        <begin position="1"/>
        <end position="44"/>
    </location>
</feature>
<accession>A0ABC8RM84</accession>
<reference evidence="2 3" key="1">
    <citation type="submission" date="2024-02" db="EMBL/GenBank/DDBJ databases">
        <authorList>
            <person name="Vignale AGUSTIN F."/>
            <person name="Sosa J E."/>
            <person name="Modenutti C."/>
        </authorList>
    </citation>
    <scope>NUCLEOTIDE SEQUENCE [LARGE SCALE GENOMIC DNA]</scope>
</reference>
<evidence type="ECO:0000256" key="1">
    <source>
        <dbReference type="SAM" id="MobiDB-lite"/>
    </source>
</evidence>
<dbReference type="Proteomes" id="UP001642360">
    <property type="component" value="Unassembled WGS sequence"/>
</dbReference>
<dbReference type="EMBL" id="CAUOFW020001536">
    <property type="protein sequence ID" value="CAK9146103.1"/>
    <property type="molecule type" value="Genomic_DNA"/>
</dbReference>
<name>A0ABC8RM84_9AQUA</name>
<evidence type="ECO:0000313" key="2">
    <source>
        <dbReference type="EMBL" id="CAK9146103.1"/>
    </source>
</evidence>
<feature type="compositionally biased region" description="Basic and acidic residues" evidence="1">
    <location>
        <begin position="24"/>
        <end position="36"/>
    </location>
</feature>
<organism evidence="2 3">
    <name type="scientific">Ilex paraguariensis</name>
    <name type="common">yerba mate</name>
    <dbReference type="NCBI Taxonomy" id="185542"/>
    <lineage>
        <taxon>Eukaryota</taxon>
        <taxon>Viridiplantae</taxon>
        <taxon>Streptophyta</taxon>
        <taxon>Embryophyta</taxon>
        <taxon>Tracheophyta</taxon>
        <taxon>Spermatophyta</taxon>
        <taxon>Magnoliopsida</taxon>
        <taxon>eudicotyledons</taxon>
        <taxon>Gunneridae</taxon>
        <taxon>Pentapetalae</taxon>
        <taxon>asterids</taxon>
        <taxon>campanulids</taxon>
        <taxon>Aquifoliales</taxon>
        <taxon>Aquifoliaceae</taxon>
        <taxon>Ilex</taxon>
    </lineage>
</organism>
<keyword evidence="3" id="KW-1185">Reference proteome</keyword>
<evidence type="ECO:0000313" key="3">
    <source>
        <dbReference type="Proteomes" id="UP001642360"/>
    </source>
</evidence>
<proteinExistence type="predicted"/>